<dbReference type="PANTHER" id="PTHR30575:SF3">
    <property type="entry name" value="PEPTIDASE M20 DIMERISATION DOMAIN-CONTAINING PROTEIN"/>
    <property type="match status" value="1"/>
</dbReference>
<dbReference type="InterPro" id="IPR036264">
    <property type="entry name" value="Bact_exopeptidase_dim_dom"/>
</dbReference>
<dbReference type="NCBIfam" id="TIGR01891">
    <property type="entry name" value="amidohydrolases"/>
    <property type="match status" value="1"/>
</dbReference>
<dbReference type="InterPro" id="IPR017439">
    <property type="entry name" value="Amidohydrolase"/>
</dbReference>
<name>A0A6N3C6J1_9FIRM</name>
<reference evidence="3" key="1">
    <citation type="submission" date="2019-11" db="EMBL/GenBank/DDBJ databases">
        <authorList>
            <person name="Feng L."/>
        </authorList>
    </citation>
    <scope>NUCLEOTIDE SEQUENCE</scope>
    <source>
        <strain evidence="3">VrattiLFYP33</strain>
    </source>
</reference>
<evidence type="ECO:0000256" key="1">
    <source>
        <dbReference type="PIRNR" id="PIRNR037226"/>
    </source>
</evidence>
<comment type="similarity">
    <text evidence="1">Belongs to the peptidase M20A family.</text>
</comment>
<dbReference type="GO" id="GO:0016805">
    <property type="term" value="F:dipeptidase activity"/>
    <property type="evidence" value="ECO:0007669"/>
    <property type="project" value="InterPro"/>
</dbReference>
<dbReference type="SUPFAM" id="SSF55031">
    <property type="entry name" value="Bacterial exopeptidase dimerisation domain"/>
    <property type="match status" value="1"/>
</dbReference>
<dbReference type="RefSeq" id="WP_021842320.1">
    <property type="nucleotide sequence ID" value="NZ_CACRUX010000050.1"/>
</dbReference>
<keyword evidence="3" id="KW-0378">Hydrolase</keyword>
<evidence type="ECO:0000313" key="3">
    <source>
        <dbReference type="EMBL" id="VYU10954.1"/>
    </source>
</evidence>
<dbReference type="Pfam" id="PF07687">
    <property type="entry name" value="M20_dimer"/>
    <property type="match status" value="1"/>
</dbReference>
<dbReference type="GO" id="GO:0071713">
    <property type="term" value="F:para-aminobenzoyl-glutamate hydrolase activity"/>
    <property type="evidence" value="ECO:0007669"/>
    <property type="project" value="TreeGrafter"/>
</dbReference>
<protein>
    <recommendedName>
        <fullName evidence="1">Peptidase M20 domain-containing protein 2</fullName>
    </recommendedName>
</protein>
<sequence length="442" mass="47741">MSGLTKIEVKERVCAAIEKAMPRLMEIAETIMAAPELGYKENKTTAFVQQLFTELNIPFTTGHALTGVKGRLKGKSDAYRVAMIGELDAIICPKHPRADEVTGAAHCCGHNVQIANMLAVAIGLQAEGVLPELNGEVVIFAVPAEEYVEIDYRNKLREEGKIKYLGGKQQLIYEGAFDDIDMAMQMHVETAHTEGGEMGLGSTSNGFIGKLINYHGKAAHAAGAPHEGVNALQAAMMGVMGVNAIRDTFKESDYVRFHPIINSGGSLVNVVPDYVAMESYVRAANVEAMIAANKRVNRALKAGADAVGATCEINDLPGYLPMRNDAIMNEFLKENSIPLFGEANVIQGEHMAGSTDMGDVAHIIPVIHPWVGCIEGVLHGANYKISIPEVAYTKTAQALAMTIVDLLYGDGEGAKKVQDNYKPVFTKDEYIKLMDSISEGEK</sequence>
<dbReference type="PANTHER" id="PTHR30575">
    <property type="entry name" value="PEPTIDASE M20"/>
    <property type="match status" value="1"/>
</dbReference>
<dbReference type="EMBL" id="CACRUX010000050">
    <property type="protein sequence ID" value="VYU10954.1"/>
    <property type="molecule type" value="Genomic_DNA"/>
</dbReference>
<gene>
    <name evidence="3" type="primary">yxeP_1</name>
    <name evidence="3" type="ORF">VRLFYP33_00093</name>
</gene>
<dbReference type="GO" id="GO:0046657">
    <property type="term" value="P:folic acid catabolic process"/>
    <property type="evidence" value="ECO:0007669"/>
    <property type="project" value="TreeGrafter"/>
</dbReference>
<organism evidence="3">
    <name type="scientific">Veillonella ratti</name>
    <dbReference type="NCBI Taxonomy" id="103892"/>
    <lineage>
        <taxon>Bacteria</taxon>
        <taxon>Bacillati</taxon>
        <taxon>Bacillota</taxon>
        <taxon>Negativicutes</taxon>
        <taxon>Veillonellales</taxon>
        <taxon>Veillonellaceae</taxon>
        <taxon>Veillonella</taxon>
    </lineage>
</organism>
<feature type="domain" description="Peptidase M20 dimerisation" evidence="2">
    <location>
        <begin position="206"/>
        <end position="303"/>
    </location>
</feature>
<dbReference type="PIRSF" id="PIRSF037226">
    <property type="entry name" value="Amidohydrolase_ACY1L2_prd"/>
    <property type="match status" value="1"/>
</dbReference>
<dbReference type="Gene3D" id="3.40.630.10">
    <property type="entry name" value="Zn peptidases"/>
    <property type="match status" value="1"/>
</dbReference>
<dbReference type="Gene3D" id="3.30.70.360">
    <property type="match status" value="1"/>
</dbReference>
<dbReference type="SUPFAM" id="SSF53187">
    <property type="entry name" value="Zn-dependent exopeptidases"/>
    <property type="match status" value="1"/>
</dbReference>
<dbReference type="InterPro" id="IPR017144">
    <property type="entry name" value="Xaa-Arg_dipeptidase"/>
</dbReference>
<dbReference type="InterPro" id="IPR002933">
    <property type="entry name" value="Peptidase_M20"/>
</dbReference>
<evidence type="ECO:0000259" key="2">
    <source>
        <dbReference type="Pfam" id="PF07687"/>
    </source>
</evidence>
<dbReference type="InterPro" id="IPR052030">
    <property type="entry name" value="Peptidase_M20/M20A_hydrolases"/>
</dbReference>
<dbReference type="Pfam" id="PF01546">
    <property type="entry name" value="Peptidase_M20"/>
    <property type="match status" value="1"/>
</dbReference>
<accession>A0A6N3C6J1</accession>
<proteinExistence type="inferred from homology"/>
<dbReference type="GO" id="GO:0005737">
    <property type="term" value="C:cytoplasm"/>
    <property type="evidence" value="ECO:0007669"/>
    <property type="project" value="TreeGrafter"/>
</dbReference>
<dbReference type="AlphaFoldDB" id="A0A6N3C6J1"/>
<dbReference type="InterPro" id="IPR011650">
    <property type="entry name" value="Peptidase_M20_dimer"/>
</dbReference>